<evidence type="ECO:0000313" key="1">
    <source>
        <dbReference type="EMBL" id="SDS06806.1"/>
    </source>
</evidence>
<evidence type="ECO:0000313" key="2">
    <source>
        <dbReference type="Proteomes" id="UP000198858"/>
    </source>
</evidence>
<dbReference type="STRING" id="1250231.SAMN04488552_1998"/>
<evidence type="ECO:0008006" key="3">
    <source>
        <dbReference type="Google" id="ProtNLM"/>
    </source>
</evidence>
<reference evidence="1 2" key="1">
    <citation type="submission" date="2016-10" db="EMBL/GenBank/DDBJ databases">
        <authorList>
            <person name="Varghese N."/>
            <person name="Submissions S."/>
        </authorList>
    </citation>
    <scope>NUCLEOTIDE SEQUENCE [LARGE SCALE GENOMIC DNA]</scope>
    <source>
        <strain evidence="1 2">Mar_2010_102</strain>
    </source>
</reference>
<dbReference type="AlphaFoldDB" id="A0A1H1P6D1"/>
<accession>A0A1H1P6D1</accession>
<protein>
    <recommendedName>
        <fullName evidence="3">Outer membrane protein beta-barrel domain-containing protein</fullName>
    </recommendedName>
</protein>
<proteinExistence type="predicted"/>
<gene>
    <name evidence="1" type="ORF">SAMN04488552_1998</name>
</gene>
<organism evidence="1 2">
    <name type="scientific">Christiangramia echinicola</name>
    <dbReference type="NCBI Taxonomy" id="279359"/>
    <lineage>
        <taxon>Bacteria</taxon>
        <taxon>Pseudomonadati</taxon>
        <taxon>Bacteroidota</taxon>
        <taxon>Flavobacteriia</taxon>
        <taxon>Flavobacteriales</taxon>
        <taxon>Flavobacteriaceae</taxon>
        <taxon>Christiangramia</taxon>
    </lineage>
</organism>
<dbReference type="RefSeq" id="WP_089662312.1">
    <property type="nucleotide sequence ID" value="NZ_LT629745.1"/>
</dbReference>
<keyword evidence="2" id="KW-1185">Reference proteome</keyword>
<dbReference type="EMBL" id="LT629745">
    <property type="protein sequence ID" value="SDS06806.1"/>
    <property type="molecule type" value="Genomic_DNA"/>
</dbReference>
<dbReference type="Proteomes" id="UP000198858">
    <property type="component" value="Chromosome I"/>
</dbReference>
<name>A0A1H1P6D1_9FLAO</name>
<sequence>MKKIYFLLLFILGVIPAHSQFSPKIYAGFNGLYNKGFEKNIYGSFEIGTELFEIGFLAPEIGIKYYTGSPKELEVLNFDQNPPEGLAKFDSRFNSFVFSLGPKITFGNEEAALVIIPEFNIGNIRTYKRYFSPNGNSYGLSEAIDDSQKINFWNFSAGIEGNFFDLDKVTFSVLLNYSSINTEKAFNNLQFANTSLNYNAGSEDGIGLTIRAYFDIFQE</sequence>